<dbReference type="GO" id="GO:0000289">
    <property type="term" value="P:nuclear-transcribed mRNA poly(A) tail shortening"/>
    <property type="evidence" value="ECO:0007669"/>
    <property type="project" value="TreeGrafter"/>
</dbReference>
<dbReference type="GO" id="GO:1990431">
    <property type="term" value="P:priRNA 3'-end processing"/>
    <property type="evidence" value="ECO:0007669"/>
    <property type="project" value="TreeGrafter"/>
</dbReference>
<dbReference type="InterPro" id="IPR006941">
    <property type="entry name" value="RNase_CAF1"/>
</dbReference>
<keyword evidence="3" id="KW-1185">Reference proteome</keyword>
<proteinExistence type="inferred from homology"/>
<dbReference type="GO" id="GO:0005634">
    <property type="term" value="C:nucleus"/>
    <property type="evidence" value="ECO:0007669"/>
    <property type="project" value="TreeGrafter"/>
</dbReference>
<dbReference type="EMBL" id="KI966413">
    <property type="protein sequence ID" value="EWC47046.1"/>
    <property type="molecule type" value="Genomic_DNA"/>
</dbReference>
<accession>W7HSN4</accession>
<dbReference type="PANTHER" id="PTHR15092">
    <property type="entry name" value="POLY A -SPECIFIC RIBONUCLEASE/TARGET OF EGR1, MEMBER 1"/>
    <property type="match status" value="1"/>
</dbReference>
<evidence type="ECO:0000313" key="2">
    <source>
        <dbReference type="EMBL" id="EWC47046.1"/>
    </source>
</evidence>
<dbReference type="Pfam" id="PF04857">
    <property type="entry name" value="CAF1"/>
    <property type="match status" value="1"/>
</dbReference>
<dbReference type="SUPFAM" id="SSF53098">
    <property type="entry name" value="Ribonuclease H-like"/>
    <property type="match status" value="1"/>
</dbReference>
<dbReference type="InterPro" id="IPR012337">
    <property type="entry name" value="RNaseH-like_sf"/>
</dbReference>
<dbReference type="Gene3D" id="3.30.420.10">
    <property type="entry name" value="Ribonuclease H-like superfamily/Ribonuclease H"/>
    <property type="match status" value="2"/>
</dbReference>
<organism evidence="2 3">
    <name type="scientific">Drechslerella stenobrocha 248</name>
    <dbReference type="NCBI Taxonomy" id="1043628"/>
    <lineage>
        <taxon>Eukaryota</taxon>
        <taxon>Fungi</taxon>
        <taxon>Dikarya</taxon>
        <taxon>Ascomycota</taxon>
        <taxon>Pezizomycotina</taxon>
        <taxon>Orbiliomycetes</taxon>
        <taxon>Orbiliales</taxon>
        <taxon>Orbiliaceae</taxon>
        <taxon>Drechslerella</taxon>
    </lineage>
</organism>
<dbReference type="GO" id="GO:0003723">
    <property type="term" value="F:RNA binding"/>
    <property type="evidence" value="ECO:0007669"/>
    <property type="project" value="TreeGrafter"/>
</dbReference>
<dbReference type="Proteomes" id="UP000024837">
    <property type="component" value="Unassembled WGS sequence"/>
</dbReference>
<dbReference type="InterPro" id="IPR051181">
    <property type="entry name" value="CAF1_poly(A)_ribonucleases"/>
</dbReference>
<evidence type="ECO:0000256" key="1">
    <source>
        <dbReference type="ARBA" id="ARBA00008372"/>
    </source>
</evidence>
<reference evidence="2 3" key="1">
    <citation type="submission" date="2013-05" db="EMBL/GenBank/DDBJ databases">
        <title>Drechslerella stenobrocha genome reveals carnivorous origination and mechanical trapping mechanism of predatory fungi.</title>
        <authorList>
            <person name="Liu X."/>
            <person name="Zhang W."/>
            <person name="Liu K."/>
        </authorList>
    </citation>
    <scope>NUCLEOTIDE SEQUENCE [LARGE SCALE GENOMIC DNA]</scope>
    <source>
        <strain evidence="2 3">248</strain>
    </source>
</reference>
<comment type="similarity">
    <text evidence="1">Belongs to the CAF1 family.</text>
</comment>
<dbReference type="GO" id="GO:1990432">
    <property type="term" value="P:siRNA 3'-end processing"/>
    <property type="evidence" value="ECO:0007669"/>
    <property type="project" value="TreeGrafter"/>
</dbReference>
<dbReference type="AlphaFoldDB" id="W7HSN4"/>
<dbReference type="InterPro" id="IPR036397">
    <property type="entry name" value="RNaseH_sf"/>
</dbReference>
<dbReference type="GO" id="GO:0000175">
    <property type="term" value="F:3'-5'-RNA exonuclease activity"/>
    <property type="evidence" value="ECO:0007669"/>
    <property type="project" value="TreeGrafter"/>
</dbReference>
<name>W7HSN4_9PEZI</name>
<dbReference type="PANTHER" id="PTHR15092:SF22">
    <property type="entry name" value="POLY(A)-SPECIFIC RIBONUCLEASE PNLDC1"/>
    <property type="match status" value="1"/>
</dbReference>
<gene>
    <name evidence="2" type="ORF">DRE_03808</name>
</gene>
<dbReference type="OrthoDB" id="1432093at2759"/>
<sequence>MSGMDVEMKALKERLPAILQLIENADFVSFDFEYSGIVNEANRGMFPGKVERLRKPNLEERYLISRESAQKYCVLQMGLCTVAWDSTTNRYTAKAFNFYVSPIVHPHLHYDRVFCCTADAMAFHQRHGFNFNKLYSSGVAYLSHSEEAYIRELRRVNDEDLGNDIHVDSSEQPVLQAARDTINAWLREGSGDYRSFINLTPPHQDEVFNGYQRRLIHQMLRREYPQLVGQSYDRHFQVQPRSEVREAERIKAREDRFETILGEQRGVRLLIDKIMELKKPIVGHNCFTDLCYMYRMFIGELPDTLTDFRRLLRREFGLIVDTKFLALNVDKYLYGEMSSCLQELSSKFGSQELPKIDLAIGSFNYDSHTQDHEAGYDAWNTARALVKLSCRMHVAGSDNPSMPTEATPELDERKKNIEEALALRPPRAGLSRMVELEMTPELARIPDWSSKFWTIFGGRLRVNGTVEGEFTI</sequence>
<evidence type="ECO:0000313" key="3">
    <source>
        <dbReference type="Proteomes" id="UP000024837"/>
    </source>
</evidence>
<dbReference type="HOGENOM" id="CLU_022380_0_0_1"/>
<protein>
    <submittedName>
        <fullName evidence="2">Uncharacterized protein</fullName>
    </submittedName>
</protein>